<comment type="caution">
    <text evidence="3">The sequence shown here is derived from an EMBL/GenBank/DDBJ whole genome shotgun (WGS) entry which is preliminary data.</text>
</comment>
<accession>A0ABD4TU51</accession>
<reference evidence="3 4" key="1">
    <citation type="submission" date="2019-08" db="EMBL/GenBank/DDBJ databases">
        <title>Comparison of rpoB and gyrB Sequences from Mobiluncus Species and Development of a Multiplex PCR Method for Clinical Detection of Mobiluncus curtisii and Mobiluncus mulieris.</title>
        <authorList>
            <person name="Yang L."/>
            <person name="Shen Y."/>
            <person name="Xu G."/>
            <person name="Shu L.-B."/>
            <person name="Hu J."/>
            <person name="Zhang R."/>
            <person name="Wang Y."/>
            <person name="Zhou H.-W."/>
            <person name="Zhang X."/>
        </authorList>
    </citation>
    <scope>NUCLEOTIDE SEQUENCE [LARGE SCALE GENOMIC DNA]</scope>
    <source>
        <strain evidence="3 4">M26</strain>
    </source>
</reference>
<evidence type="ECO:0000313" key="4">
    <source>
        <dbReference type="Proteomes" id="UP001209486"/>
    </source>
</evidence>
<feature type="compositionally biased region" description="Low complexity" evidence="1">
    <location>
        <begin position="335"/>
        <end position="351"/>
    </location>
</feature>
<feature type="region of interest" description="Disordered" evidence="1">
    <location>
        <begin position="1"/>
        <end position="379"/>
    </location>
</feature>
<dbReference type="AlphaFoldDB" id="A0ABD4TU51"/>
<organism evidence="3 4">
    <name type="scientific">Mobiluncus mulieris</name>
    <dbReference type="NCBI Taxonomy" id="2052"/>
    <lineage>
        <taxon>Bacteria</taxon>
        <taxon>Bacillati</taxon>
        <taxon>Actinomycetota</taxon>
        <taxon>Actinomycetes</taxon>
        <taxon>Actinomycetales</taxon>
        <taxon>Actinomycetaceae</taxon>
        <taxon>Mobiluncus</taxon>
    </lineage>
</organism>
<keyword evidence="2" id="KW-0812">Transmembrane</keyword>
<dbReference type="RefSeq" id="WP_263474546.1">
    <property type="nucleotide sequence ID" value="NZ_VSZW01000012.1"/>
</dbReference>
<proteinExistence type="predicted"/>
<keyword evidence="2" id="KW-0472">Membrane</keyword>
<feature type="compositionally biased region" description="Low complexity" evidence="1">
    <location>
        <begin position="138"/>
        <end position="165"/>
    </location>
</feature>
<feature type="compositionally biased region" description="Pro residues" evidence="1">
    <location>
        <begin position="367"/>
        <end position="378"/>
    </location>
</feature>
<feature type="compositionally biased region" description="Low complexity" evidence="1">
    <location>
        <begin position="206"/>
        <end position="220"/>
    </location>
</feature>
<evidence type="ECO:0000256" key="2">
    <source>
        <dbReference type="SAM" id="Phobius"/>
    </source>
</evidence>
<feature type="transmembrane region" description="Helical" evidence="2">
    <location>
        <begin position="384"/>
        <end position="405"/>
    </location>
</feature>
<feature type="compositionally biased region" description="Low complexity" evidence="1">
    <location>
        <begin position="242"/>
        <end position="251"/>
    </location>
</feature>
<feature type="transmembrane region" description="Helical" evidence="2">
    <location>
        <begin position="595"/>
        <end position="614"/>
    </location>
</feature>
<feature type="transmembrane region" description="Helical" evidence="2">
    <location>
        <begin position="621"/>
        <end position="643"/>
    </location>
</feature>
<feature type="transmembrane region" description="Helical" evidence="2">
    <location>
        <begin position="555"/>
        <end position="575"/>
    </location>
</feature>
<sequence length="705" mass="71894">MSDTPQPPFQPPADSGRVGFPSRRNRRGGAGEWPVAPAPNRGMPTPGHRGGQPLNPGQGMPGMPGMPGAAVQPGQPRPAGRPGMPGSVPPGGMPGMPGMTPIPGQPQPVMPGMPGMPGAGMARQPHPGPPGMPGQGGAPAMPRRNPTPGTPTSPAFSSGSASQSGMPLMNPRPSAAPNQPGVAANPEAFQATPSVARMTSRSRRQAGSISAAGQGASPASPTSPAPAAPAGRAARPRPKPAPSRAANRAPGVSNPAQNPVPLTSSEPDELTAFSVEAVPDSLNQGAPVPGQAPAQTPNQIQPEPGEAMELTAPDAVDDAPDLGAGDLTDSAGVEPSAAPGAPGAPGAKPPAETADSTAPVRDQSKPPAEPKAPKPPPNTLKSNLIGIFSGLFITPVAMSFMICGCKTMMDAAHAGGIPAVILGLFEILAATSLFALTGVVTGYFSSLSWAVSALWPVLLTVLAGSIRSLVASHNDTLTGVSDRSLWWDFLGGVSTLTASGLFPTMAIVMVGASLASQVAYLSGREMTRKEHQVMETVDKQPGEPVVPRSRHRDHFLSIVIALVCNTGGMLSLIPLHDRLAVITGATGHITEFPPVAQYGLPILGILLLFIEVYAGSRSAAGLFVAGFVCGVIPGVVLTFGEVSTSGWTEHMVQFFSERLTASMHVSGGPLTAFGFVLIACGLTLYWCRQSGKRDQLEELAATGVI</sequence>
<name>A0ABD4TU51_9ACTO</name>
<feature type="compositionally biased region" description="Low complexity" evidence="1">
    <location>
        <begin position="51"/>
        <end position="86"/>
    </location>
</feature>
<protein>
    <submittedName>
        <fullName evidence="3">Adhesin</fullName>
    </submittedName>
</protein>
<feature type="compositionally biased region" description="Pro residues" evidence="1">
    <location>
        <begin position="1"/>
        <end position="11"/>
    </location>
</feature>
<feature type="compositionally biased region" description="Polar residues" evidence="1">
    <location>
        <begin position="254"/>
        <end position="265"/>
    </location>
</feature>
<feature type="transmembrane region" description="Helical" evidence="2">
    <location>
        <begin position="663"/>
        <end position="687"/>
    </location>
</feature>
<keyword evidence="2" id="KW-1133">Transmembrane helix</keyword>
<dbReference type="Proteomes" id="UP001209486">
    <property type="component" value="Unassembled WGS sequence"/>
</dbReference>
<gene>
    <name evidence="3" type="ORF">FYZ43_00445</name>
</gene>
<evidence type="ECO:0000256" key="1">
    <source>
        <dbReference type="SAM" id="MobiDB-lite"/>
    </source>
</evidence>
<dbReference type="EMBL" id="VSZY01000001">
    <property type="protein sequence ID" value="MCU9967915.1"/>
    <property type="molecule type" value="Genomic_DNA"/>
</dbReference>
<evidence type="ECO:0000313" key="3">
    <source>
        <dbReference type="EMBL" id="MCU9967915.1"/>
    </source>
</evidence>
<feature type="transmembrane region" description="Helical" evidence="2">
    <location>
        <begin position="417"/>
        <end position="444"/>
    </location>
</feature>